<dbReference type="Gene3D" id="3.40.1810.10">
    <property type="entry name" value="Transcription factor, MADS-box"/>
    <property type="match status" value="1"/>
</dbReference>
<keyword evidence="8" id="KW-1185">Reference proteome</keyword>
<organism evidence="7 8">
    <name type="scientific">Erythranthe guttata</name>
    <name type="common">Yellow monkey flower</name>
    <name type="synonym">Mimulus guttatus</name>
    <dbReference type="NCBI Taxonomy" id="4155"/>
    <lineage>
        <taxon>Eukaryota</taxon>
        <taxon>Viridiplantae</taxon>
        <taxon>Streptophyta</taxon>
        <taxon>Embryophyta</taxon>
        <taxon>Tracheophyta</taxon>
        <taxon>Spermatophyta</taxon>
        <taxon>Magnoliopsida</taxon>
        <taxon>eudicotyledons</taxon>
        <taxon>Gunneridae</taxon>
        <taxon>Pentapetalae</taxon>
        <taxon>asterids</taxon>
        <taxon>lamiids</taxon>
        <taxon>Lamiales</taxon>
        <taxon>Phrymaceae</taxon>
        <taxon>Erythranthe</taxon>
    </lineage>
</organism>
<dbReference type="CDD" id="cd00266">
    <property type="entry name" value="MADS_SRF_like"/>
    <property type="match status" value="1"/>
</dbReference>
<dbReference type="GO" id="GO:0005634">
    <property type="term" value="C:nucleus"/>
    <property type="evidence" value="ECO:0007669"/>
    <property type="project" value="UniProtKB-SubCell"/>
</dbReference>
<feature type="non-terminal residue" evidence="7">
    <location>
        <position position="314"/>
    </location>
</feature>
<evidence type="ECO:0000313" key="7">
    <source>
        <dbReference type="EMBL" id="EYU26473.1"/>
    </source>
</evidence>
<dbReference type="PANTHER" id="PTHR11945:SF176">
    <property type="entry name" value="MADS-BOX TRANSCRIPTION FACTOR FAMILY PROTEIN"/>
    <property type="match status" value="1"/>
</dbReference>
<dbReference type="InterPro" id="IPR036879">
    <property type="entry name" value="TF_MADSbox_sf"/>
</dbReference>
<sequence>MGRAKLNMELINKEKSRNITFKKRKEGLVRKMHEFTTLCDVGACMIIYGPKQDKAAAGPAEPEIWPPNPEQVHRIIDIYKSKNKDSGNKNFGLSDFFHDRKRKIDEELEKLRKKNFEAKYPTWPGFLKGMTEAGLREFAAYLGNRAERVKSRIDLLRRSKEGSAGGLIHHNHHDTSVADFARARFDQSQPGGFFPPGGVEFRGVDLEWTNHFPIHYPPAVIDYQNPMRMFLSNDNDVHFGGGGTASTSGNISFKGQIFYESTGPAVGRGLVDTSPRSLGLLYAPPVVPVPPFTVRENHDGGPEDIFQYQMNHRV</sequence>
<evidence type="ECO:0000259" key="6">
    <source>
        <dbReference type="PROSITE" id="PS50066"/>
    </source>
</evidence>
<dbReference type="GO" id="GO:0000981">
    <property type="term" value="F:DNA-binding transcription factor activity, RNA polymerase II-specific"/>
    <property type="evidence" value="ECO:0000318"/>
    <property type="project" value="GO_Central"/>
</dbReference>
<dbReference type="GO" id="GO:0006357">
    <property type="term" value="P:regulation of transcription by RNA polymerase II"/>
    <property type="evidence" value="ECO:0000318"/>
    <property type="project" value="GO_Central"/>
</dbReference>
<dbReference type="InterPro" id="IPR033897">
    <property type="entry name" value="SRF-like_MADS-box"/>
</dbReference>
<dbReference type="SUPFAM" id="SSF55455">
    <property type="entry name" value="SRF-like"/>
    <property type="match status" value="1"/>
</dbReference>
<feature type="domain" description="MADS-box" evidence="6">
    <location>
        <begin position="1"/>
        <end position="51"/>
    </location>
</feature>
<keyword evidence="3" id="KW-0238">DNA-binding</keyword>
<dbReference type="PANTHER" id="PTHR11945">
    <property type="entry name" value="MADS BOX PROTEIN"/>
    <property type="match status" value="1"/>
</dbReference>
<evidence type="ECO:0000256" key="2">
    <source>
        <dbReference type="ARBA" id="ARBA00023015"/>
    </source>
</evidence>
<comment type="subcellular location">
    <subcellularLocation>
        <location evidence="1">Nucleus</location>
    </subcellularLocation>
</comment>
<keyword evidence="4" id="KW-0804">Transcription</keyword>
<dbReference type="AlphaFoldDB" id="A0A022QGX2"/>
<evidence type="ECO:0000256" key="4">
    <source>
        <dbReference type="ARBA" id="ARBA00023163"/>
    </source>
</evidence>
<keyword evidence="2" id="KW-0805">Transcription regulation</keyword>
<dbReference type="STRING" id="4155.A0A022QGX2"/>
<proteinExistence type="predicted"/>
<dbReference type="GO" id="GO:0046983">
    <property type="term" value="F:protein dimerization activity"/>
    <property type="evidence" value="ECO:0007669"/>
    <property type="project" value="InterPro"/>
</dbReference>
<dbReference type="InterPro" id="IPR002100">
    <property type="entry name" value="TF_MADSbox"/>
</dbReference>
<protein>
    <recommendedName>
        <fullName evidence="6">MADS-box domain-containing protein</fullName>
    </recommendedName>
</protein>
<evidence type="ECO:0000256" key="3">
    <source>
        <dbReference type="ARBA" id="ARBA00023125"/>
    </source>
</evidence>
<dbReference type="PROSITE" id="PS50066">
    <property type="entry name" value="MADS_BOX_2"/>
    <property type="match status" value="1"/>
</dbReference>
<dbReference type="Proteomes" id="UP000030748">
    <property type="component" value="Unassembled WGS sequence"/>
</dbReference>
<dbReference type="GO" id="GO:0000978">
    <property type="term" value="F:RNA polymerase II cis-regulatory region sequence-specific DNA binding"/>
    <property type="evidence" value="ECO:0000318"/>
    <property type="project" value="GO_Central"/>
</dbReference>
<name>A0A022QGX2_ERYGU</name>
<accession>A0A022QGX2</accession>
<evidence type="ECO:0000256" key="1">
    <source>
        <dbReference type="ARBA" id="ARBA00004123"/>
    </source>
</evidence>
<gene>
    <name evidence="7" type="ORF">MIMGU_mgv1a019008mg</name>
</gene>
<keyword evidence="5" id="KW-0539">Nucleus</keyword>
<evidence type="ECO:0000256" key="5">
    <source>
        <dbReference type="ARBA" id="ARBA00023242"/>
    </source>
</evidence>
<evidence type="ECO:0000313" key="8">
    <source>
        <dbReference type="Proteomes" id="UP000030748"/>
    </source>
</evidence>
<dbReference type="SMART" id="SM00432">
    <property type="entry name" value="MADS"/>
    <property type="match status" value="1"/>
</dbReference>
<reference evidence="7 8" key="1">
    <citation type="journal article" date="2013" name="Proc. Natl. Acad. Sci. U.S.A.">
        <title>Fine-scale variation in meiotic recombination in Mimulus inferred from population shotgun sequencing.</title>
        <authorList>
            <person name="Hellsten U."/>
            <person name="Wright K.M."/>
            <person name="Jenkins J."/>
            <person name="Shu S."/>
            <person name="Yuan Y."/>
            <person name="Wessler S.R."/>
            <person name="Schmutz J."/>
            <person name="Willis J.H."/>
            <person name="Rokhsar D.S."/>
        </authorList>
    </citation>
    <scope>NUCLEOTIDE SEQUENCE [LARGE SCALE GENOMIC DNA]</scope>
    <source>
        <strain evidence="8">cv. DUN x IM62</strain>
    </source>
</reference>
<dbReference type="PRINTS" id="PR00404">
    <property type="entry name" value="MADSDOMAIN"/>
</dbReference>
<dbReference type="Pfam" id="PF00319">
    <property type="entry name" value="SRF-TF"/>
    <property type="match status" value="1"/>
</dbReference>
<dbReference type="GO" id="GO:0045944">
    <property type="term" value="P:positive regulation of transcription by RNA polymerase II"/>
    <property type="evidence" value="ECO:0007669"/>
    <property type="project" value="InterPro"/>
</dbReference>
<dbReference type="EMBL" id="KI631651">
    <property type="protein sequence ID" value="EYU26473.1"/>
    <property type="molecule type" value="Genomic_DNA"/>
</dbReference>